<dbReference type="Pfam" id="PF00474">
    <property type="entry name" value="SSF"/>
    <property type="match status" value="1"/>
</dbReference>
<name>A0A8J6TFM9_9BACT</name>
<keyword evidence="11 16" id="KW-0739">Sodium transport</keyword>
<dbReference type="NCBIfam" id="TIGR02121">
    <property type="entry name" value="Na_Pro_sym"/>
    <property type="match status" value="1"/>
</dbReference>
<dbReference type="NCBIfam" id="TIGR00813">
    <property type="entry name" value="sss"/>
    <property type="match status" value="1"/>
</dbReference>
<comment type="subcellular location">
    <subcellularLocation>
        <location evidence="1 16">Cell membrane</location>
        <topology evidence="1 16">Multi-pass membrane protein</topology>
    </subcellularLocation>
</comment>
<dbReference type="InterPro" id="IPR038377">
    <property type="entry name" value="Na/Glc_symporter_sf"/>
</dbReference>
<keyword evidence="7 16" id="KW-1133">Transmembrane helix</keyword>
<dbReference type="Gene3D" id="1.20.1730.10">
    <property type="entry name" value="Sodium/glucose cotransporter"/>
    <property type="match status" value="1"/>
</dbReference>
<feature type="transmembrane region" description="Helical" evidence="16">
    <location>
        <begin position="368"/>
        <end position="388"/>
    </location>
</feature>
<dbReference type="CDD" id="cd11475">
    <property type="entry name" value="SLC5sbd_PutP"/>
    <property type="match status" value="1"/>
</dbReference>
<evidence type="ECO:0000256" key="2">
    <source>
        <dbReference type="ARBA" id="ARBA00006434"/>
    </source>
</evidence>
<comment type="caution">
    <text evidence="17">The sequence shown here is derived from an EMBL/GenBank/DDBJ whole genome shotgun (WGS) entry which is preliminary data.</text>
</comment>
<evidence type="ECO:0000256" key="11">
    <source>
        <dbReference type="ARBA" id="ARBA00023201"/>
    </source>
</evidence>
<dbReference type="Proteomes" id="UP000614424">
    <property type="component" value="Unassembled WGS sequence"/>
</dbReference>
<keyword evidence="8 16" id="KW-0915">Sodium</keyword>
<evidence type="ECO:0000256" key="9">
    <source>
        <dbReference type="ARBA" id="ARBA00023065"/>
    </source>
</evidence>
<dbReference type="InterPro" id="IPR018212">
    <property type="entry name" value="Na/solute_symporter_CS"/>
</dbReference>
<dbReference type="PROSITE" id="PS50283">
    <property type="entry name" value="NA_SOLUT_SYMP_3"/>
    <property type="match status" value="1"/>
</dbReference>
<feature type="transmembrane region" description="Helical" evidence="16">
    <location>
        <begin position="161"/>
        <end position="183"/>
    </location>
</feature>
<dbReference type="PANTHER" id="PTHR48086:SF3">
    <property type="entry name" value="SODIUM_PROLINE SYMPORTER"/>
    <property type="match status" value="1"/>
</dbReference>
<gene>
    <name evidence="17" type="primary">putP</name>
    <name evidence="17" type="ORF">H8E41_06750</name>
</gene>
<comment type="similarity">
    <text evidence="2 15">Belongs to the sodium:solute symporter (SSF) (TC 2.A.21) family.</text>
</comment>
<keyword evidence="6 16" id="KW-0769">Symport</keyword>
<feature type="transmembrane region" description="Helical" evidence="16">
    <location>
        <begin position="6"/>
        <end position="25"/>
    </location>
</feature>
<accession>A0A8J6TFM9</accession>
<evidence type="ECO:0000313" key="18">
    <source>
        <dbReference type="Proteomes" id="UP000614424"/>
    </source>
</evidence>
<feature type="transmembrane region" description="Helical" evidence="16">
    <location>
        <begin position="274"/>
        <end position="299"/>
    </location>
</feature>
<evidence type="ECO:0000256" key="10">
    <source>
        <dbReference type="ARBA" id="ARBA00023136"/>
    </source>
</evidence>
<feature type="transmembrane region" description="Helical" evidence="16">
    <location>
        <begin position="123"/>
        <end position="141"/>
    </location>
</feature>
<sequence length="496" mass="53280">MDSSIILLTFTVYLAVLLGIGIAAWKRTHDLADYILGGRKLGSLVAALSAGASDMSGWLLLGLPGYAYVAGLEAIWIGIGLLVGIWFNWKLVAARLRTYTELAGNALTLPDFFEQRYQDTSRLLRIVSALLILFFFLIYTSSGLVAGGKLFTTVFGLPYQWAVVTGTLAIVMYTFLGGFLAVSLTDVIQALLMVFALAVVPVIAFSHSGDVVATLSELSAANSDFLNPFSSAAGETLSVTAIISLLAWGLGYFGQPHILARFMAIKHESKVPKARRIAMIWSAISMVGAVLAGISGKVYFSEVLADSEKVFILLVESLFHPVIAGICLAAILSAIMSTADSQLLVAASALTEDFYKALFRKDASQRELIWLGRVTVVVVAAVACVMAMNPANKVLDLVAYAWAGFGASFGPLILFSLFWKRTNRNGALAGIVSGGLMVIVWKQLSGGIFDMYEIVPGFVVSAFAIALFSLTGQQPSVEQRLCFNKVTAKRQENMTS</sequence>
<dbReference type="GO" id="GO:0031402">
    <property type="term" value="F:sodium ion binding"/>
    <property type="evidence" value="ECO:0007669"/>
    <property type="project" value="UniProtKB-UniRule"/>
</dbReference>
<dbReference type="FunFam" id="1.20.1730.10:FF:000002">
    <property type="entry name" value="Sodium/proline symporter"/>
    <property type="match status" value="1"/>
</dbReference>
<comment type="function">
    <text evidence="16">Catalyzes the sodium-dependent uptake of extracellular L-proline.</text>
</comment>
<feature type="transmembrane region" description="Helical" evidence="16">
    <location>
        <begin position="66"/>
        <end position="87"/>
    </location>
</feature>
<feature type="transmembrane region" description="Helical" evidence="16">
    <location>
        <begin position="426"/>
        <end position="445"/>
    </location>
</feature>
<evidence type="ECO:0000256" key="14">
    <source>
        <dbReference type="ARBA" id="ARBA00082709"/>
    </source>
</evidence>
<dbReference type="GO" id="GO:0015193">
    <property type="term" value="F:L-proline transmembrane transporter activity"/>
    <property type="evidence" value="ECO:0007669"/>
    <property type="project" value="TreeGrafter"/>
</dbReference>
<dbReference type="EMBL" id="JACNJZ010000093">
    <property type="protein sequence ID" value="MBC8317588.1"/>
    <property type="molecule type" value="Genomic_DNA"/>
</dbReference>
<evidence type="ECO:0000256" key="6">
    <source>
        <dbReference type="ARBA" id="ARBA00022847"/>
    </source>
</evidence>
<evidence type="ECO:0000256" key="4">
    <source>
        <dbReference type="ARBA" id="ARBA00022475"/>
    </source>
</evidence>
<feature type="transmembrane region" description="Helical" evidence="16">
    <location>
        <begin position="451"/>
        <end position="470"/>
    </location>
</feature>
<dbReference type="GO" id="GO:0005886">
    <property type="term" value="C:plasma membrane"/>
    <property type="evidence" value="ECO:0007669"/>
    <property type="project" value="UniProtKB-SubCell"/>
</dbReference>
<dbReference type="GO" id="GO:0005298">
    <property type="term" value="F:proline:sodium symporter activity"/>
    <property type="evidence" value="ECO:0007669"/>
    <property type="project" value="UniProtKB-UniRule"/>
</dbReference>
<keyword evidence="9 16" id="KW-0406">Ion transport</keyword>
<keyword evidence="3 16" id="KW-0813">Transport</keyword>
<feature type="transmembrane region" description="Helical" evidence="16">
    <location>
        <begin position="311"/>
        <end position="335"/>
    </location>
</feature>
<keyword evidence="4 16" id="KW-1003">Cell membrane</keyword>
<dbReference type="PROSITE" id="PS00456">
    <property type="entry name" value="NA_SOLUT_SYMP_1"/>
    <property type="match status" value="1"/>
</dbReference>
<proteinExistence type="inferred from homology"/>
<evidence type="ECO:0000256" key="16">
    <source>
        <dbReference type="RuleBase" id="RU366012"/>
    </source>
</evidence>
<protein>
    <recommendedName>
        <fullName evidence="13 16">Sodium/proline symporter</fullName>
    </recommendedName>
    <alternativeName>
        <fullName evidence="14 16">Proline permease</fullName>
    </alternativeName>
</protein>
<evidence type="ECO:0000256" key="3">
    <source>
        <dbReference type="ARBA" id="ARBA00022448"/>
    </source>
</evidence>
<dbReference type="PANTHER" id="PTHR48086">
    <property type="entry name" value="SODIUM/PROLINE SYMPORTER-RELATED"/>
    <property type="match status" value="1"/>
</dbReference>
<keyword evidence="16" id="KW-0029">Amino-acid transport</keyword>
<comment type="catalytic activity">
    <reaction evidence="12">
        <text>L-proline(in) + Na(+)(in) = L-proline(out) + Na(+)(out)</text>
        <dbReference type="Rhea" id="RHEA:28967"/>
        <dbReference type="ChEBI" id="CHEBI:29101"/>
        <dbReference type="ChEBI" id="CHEBI:60039"/>
    </reaction>
</comment>
<dbReference type="InterPro" id="IPR011851">
    <property type="entry name" value="Na/Pro_symporter"/>
</dbReference>
<dbReference type="InterPro" id="IPR001734">
    <property type="entry name" value="Na/solute_symporter"/>
</dbReference>
<evidence type="ECO:0000256" key="13">
    <source>
        <dbReference type="ARBA" id="ARBA00067214"/>
    </source>
</evidence>
<evidence type="ECO:0000256" key="7">
    <source>
        <dbReference type="ARBA" id="ARBA00022989"/>
    </source>
</evidence>
<keyword evidence="10 16" id="KW-0472">Membrane</keyword>
<evidence type="ECO:0000256" key="8">
    <source>
        <dbReference type="ARBA" id="ARBA00023053"/>
    </source>
</evidence>
<evidence type="ECO:0000313" key="17">
    <source>
        <dbReference type="EMBL" id="MBC8317588.1"/>
    </source>
</evidence>
<evidence type="ECO:0000256" key="12">
    <source>
        <dbReference type="ARBA" id="ARBA00033708"/>
    </source>
</evidence>
<evidence type="ECO:0000256" key="5">
    <source>
        <dbReference type="ARBA" id="ARBA00022692"/>
    </source>
</evidence>
<organism evidence="17 18">
    <name type="scientific">Candidatus Desulfobia pelagia</name>
    <dbReference type="NCBI Taxonomy" id="2841692"/>
    <lineage>
        <taxon>Bacteria</taxon>
        <taxon>Pseudomonadati</taxon>
        <taxon>Thermodesulfobacteriota</taxon>
        <taxon>Desulfobulbia</taxon>
        <taxon>Desulfobulbales</taxon>
        <taxon>Desulfobulbaceae</taxon>
        <taxon>Candidatus Desulfobia</taxon>
    </lineage>
</organism>
<evidence type="ECO:0000256" key="15">
    <source>
        <dbReference type="RuleBase" id="RU362091"/>
    </source>
</evidence>
<feature type="transmembrane region" description="Helical" evidence="16">
    <location>
        <begin position="229"/>
        <end position="253"/>
    </location>
</feature>
<reference evidence="17 18" key="1">
    <citation type="submission" date="2020-08" db="EMBL/GenBank/DDBJ databases">
        <title>Bridging the membrane lipid divide: bacteria of the FCB group superphylum have the potential to synthesize archaeal ether lipids.</title>
        <authorList>
            <person name="Villanueva L."/>
            <person name="Von Meijenfeldt F.A.B."/>
            <person name="Westbye A.B."/>
            <person name="Yadav S."/>
            <person name="Hopmans E.C."/>
            <person name="Dutilh B.E."/>
            <person name="Sinninghe Damste J.S."/>
        </authorList>
    </citation>
    <scope>NUCLEOTIDE SEQUENCE [LARGE SCALE GENOMIC DNA]</scope>
    <source>
        <strain evidence="17">NIOZ-UU47</strain>
    </source>
</reference>
<dbReference type="AlphaFoldDB" id="A0A8J6TFM9"/>
<feature type="transmembrane region" description="Helical" evidence="16">
    <location>
        <begin position="190"/>
        <end position="209"/>
    </location>
</feature>
<evidence type="ECO:0000256" key="1">
    <source>
        <dbReference type="ARBA" id="ARBA00004651"/>
    </source>
</evidence>
<keyword evidence="5 16" id="KW-0812">Transmembrane</keyword>
<dbReference type="GO" id="GO:0015824">
    <property type="term" value="P:proline transport"/>
    <property type="evidence" value="ECO:0007669"/>
    <property type="project" value="UniProtKB-UniRule"/>
</dbReference>
<feature type="transmembrane region" description="Helical" evidence="16">
    <location>
        <begin position="400"/>
        <end position="419"/>
    </location>
</feature>
<dbReference type="InterPro" id="IPR050277">
    <property type="entry name" value="Sodium:Solute_Symporter"/>
</dbReference>